<evidence type="ECO:0000256" key="8">
    <source>
        <dbReference type="ARBA" id="ARBA00038436"/>
    </source>
</evidence>
<dbReference type="OrthoDB" id="4964541at2"/>
<keyword evidence="4 9" id="KW-0997">Cell inner membrane</keyword>
<evidence type="ECO:0000256" key="7">
    <source>
        <dbReference type="ARBA" id="ARBA00023136"/>
    </source>
</evidence>
<dbReference type="GO" id="GO:0005886">
    <property type="term" value="C:plasma membrane"/>
    <property type="evidence" value="ECO:0007669"/>
    <property type="project" value="UniProtKB-SubCell"/>
</dbReference>
<gene>
    <name evidence="11" type="ORF">NCTC13350_03062</name>
</gene>
<feature type="transmembrane region" description="Helical" evidence="9">
    <location>
        <begin position="92"/>
        <end position="117"/>
    </location>
</feature>
<dbReference type="PANTHER" id="PTHR35011">
    <property type="entry name" value="2,3-DIKETO-L-GULONATE TRAP TRANSPORTER SMALL PERMEASE PROTEIN YIAM"/>
    <property type="match status" value="1"/>
</dbReference>
<evidence type="ECO:0000256" key="4">
    <source>
        <dbReference type="ARBA" id="ARBA00022519"/>
    </source>
</evidence>
<dbReference type="EMBL" id="UGSK01000001">
    <property type="protein sequence ID" value="SUB02112.1"/>
    <property type="molecule type" value="Genomic_DNA"/>
</dbReference>
<feature type="transmembrane region" description="Helical" evidence="9">
    <location>
        <begin position="137"/>
        <end position="161"/>
    </location>
</feature>
<comment type="subunit">
    <text evidence="9">The complex comprises the extracytoplasmic solute receptor protein and the two transmembrane proteins.</text>
</comment>
<evidence type="ECO:0000256" key="9">
    <source>
        <dbReference type="RuleBase" id="RU369079"/>
    </source>
</evidence>
<dbReference type="Proteomes" id="UP000255000">
    <property type="component" value="Unassembled WGS sequence"/>
</dbReference>
<evidence type="ECO:0000256" key="6">
    <source>
        <dbReference type="ARBA" id="ARBA00022989"/>
    </source>
</evidence>
<keyword evidence="3" id="KW-1003">Cell membrane</keyword>
<evidence type="ECO:0000256" key="3">
    <source>
        <dbReference type="ARBA" id="ARBA00022475"/>
    </source>
</evidence>
<dbReference type="GO" id="GO:0022857">
    <property type="term" value="F:transmembrane transporter activity"/>
    <property type="evidence" value="ECO:0007669"/>
    <property type="project" value="UniProtKB-UniRule"/>
</dbReference>
<dbReference type="Pfam" id="PF04290">
    <property type="entry name" value="DctQ"/>
    <property type="match status" value="1"/>
</dbReference>
<evidence type="ECO:0000259" key="10">
    <source>
        <dbReference type="Pfam" id="PF04290"/>
    </source>
</evidence>
<organism evidence="11 12">
    <name type="scientific">Pannonibacter phragmitetus</name>
    <dbReference type="NCBI Taxonomy" id="121719"/>
    <lineage>
        <taxon>Bacteria</taxon>
        <taxon>Pseudomonadati</taxon>
        <taxon>Pseudomonadota</taxon>
        <taxon>Alphaproteobacteria</taxon>
        <taxon>Hyphomicrobiales</taxon>
        <taxon>Stappiaceae</taxon>
        <taxon>Pannonibacter</taxon>
    </lineage>
</organism>
<feature type="transmembrane region" description="Helical" evidence="9">
    <location>
        <begin position="21"/>
        <end position="42"/>
    </location>
</feature>
<comment type="subcellular location">
    <subcellularLocation>
        <location evidence="1 9">Cell inner membrane</location>
        <topology evidence="1 9">Multi-pass membrane protein</topology>
    </subcellularLocation>
</comment>
<evidence type="ECO:0000313" key="12">
    <source>
        <dbReference type="Proteomes" id="UP000255000"/>
    </source>
</evidence>
<comment type="function">
    <text evidence="9">Part of the tripartite ATP-independent periplasmic (TRAP) transport system.</text>
</comment>
<keyword evidence="5 9" id="KW-0812">Transmembrane</keyword>
<proteinExistence type="inferred from homology"/>
<keyword evidence="2 9" id="KW-0813">Transport</keyword>
<sequence length="177" mass="19253">MKHIANILGRISDGLDRIMRGAAVLFLLVMVAAICLQVVARYGFSSPPAWTEEAARYAMVWVGLLGATVAFKAKFDPTLVPVPVHLPRALQLAAGAVRALSVFIFLAPVLWFCFFGPGMSTARSFLSRSLQTSAETFPLPSIFITISVPLFIAVIFVHGLARMANELTRPHRADNQA</sequence>
<dbReference type="InterPro" id="IPR055348">
    <property type="entry name" value="DctQ"/>
</dbReference>
<evidence type="ECO:0000256" key="2">
    <source>
        <dbReference type="ARBA" id="ARBA00022448"/>
    </source>
</evidence>
<dbReference type="RefSeq" id="WP_019963856.1">
    <property type="nucleotide sequence ID" value="NZ_UGSK01000001.1"/>
</dbReference>
<dbReference type="AlphaFoldDB" id="A0A378ZY11"/>
<evidence type="ECO:0000256" key="5">
    <source>
        <dbReference type="ARBA" id="ARBA00022692"/>
    </source>
</evidence>
<protein>
    <recommendedName>
        <fullName evidence="9">TRAP transporter small permease protein</fullName>
    </recommendedName>
</protein>
<name>A0A378ZY11_9HYPH</name>
<feature type="transmembrane region" description="Helical" evidence="9">
    <location>
        <begin position="54"/>
        <end position="71"/>
    </location>
</feature>
<reference evidence="11 12" key="1">
    <citation type="submission" date="2018-06" db="EMBL/GenBank/DDBJ databases">
        <authorList>
            <consortium name="Pathogen Informatics"/>
            <person name="Doyle S."/>
        </authorList>
    </citation>
    <scope>NUCLEOTIDE SEQUENCE [LARGE SCALE GENOMIC DNA]</scope>
    <source>
        <strain evidence="11 12">NCTC13350</strain>
    </source>
</reference>
<accession>A0A378ZY11</accession>
<evidence type="ECO:0000256" key="1">
    <source>
        <dbReference type="ARBA" id="ARBA00004429"/>
    </source>
</evidence>
<feature type="domain" description="Tripartite ATP-independent periplasmic transporters DctQ component" evidence="10">
    <location>
        <begin position="30"/>
        <end position="168"/>
    </location>
</feature>
<dbReference type="InterPro" id="IPR007387">
    <property type="entry name" value="TRAP_DctQ"/>
</dbReference>
<comment type="similarity">
    <text evidence="8 9">Belongs to the TRAP transporter small permease family.</text>
</comment>
<keyword evidence="6 9" id="KW-1133">Transmembrane helix</keyword>
<keyword evidence="7 9" id="KW-0472">Membrane</keyword>
<evidence type="ECO:0000313" key="11">
    <source>
        <dbReference type="EMBL" id="SUB02112.1"/>
    </source>
</evidence>